<name>A0A2N5UGJ0_9BASI</name>
<feature type="region of interest" description="Disordered" evidence="1">
    <location>
        <begin position="1"/>
        <end position="45"/>
    </location>
</feature>
<keyword evidence="4" id="KW-1185">Reference proteome</keyword>
<dbReference type="OrthoDB" id="2505311at2759"/>
<proteinExistence type="predicted"/>
<sequence>MGQSRKQNEAGKSPRQKSEHQKARDKESYDAKKVGQRVDSIRDKLTDKEQKLIPLTFEARHRPLDLFPGVTQKYQEDLAEKEAIEADYARQKLPKPNLPTVYKRNPTPKEIVPNSNKSKNIIADIHFTNLKTISQQMRANLDFPLAFLETSKRFVNPVKSQESAIAGTMWAIGWRKSMTHLEIVGVYANKAAIAKDPVAWDNRLLDARKAGEILWKIFEPMSNVALEANAKFLQERGLPGFFDTSLPSTSSDPPPAKINKAFSSSLTFMSKGFYNHPHCDKLDHEELPFALLLSLPTSKKDGSLALSSDGYNSLICC</sequence>
<feature type="compositionally biased region" description="Basic and acidic residues" evidence="1">
    <location>
        <begin position="16"/>
        <end position="33"/>
    </location>
</feature>
<dbReference type="Pfam" id="PF20515">
    <property type="entry name" value="2OG-FeII_Oxy_6"/>
    <property type="match status" value="1"/>
</dbReference>
<feature type="region of interest" description="Disordered" evidence="1">
    <location>
        <begin position="96"/>
        <end position="115"/>
    </location>
</feature>
<evidence type="ECO:0000256" key="1">
    <source>
        <dbReference type="SAM" id="MobiDB-lite"/>
    </source>
</evidence>
<dbReference type="STRING" id="200324.A0A2N5UGJ0"/>
<dbReference type="InterPro" id="IPR046798">
    <property type="entry name" value="2OG-FeII_Oxy_6"/>
</dbReference>
<gene>
    <name evidence="3" type="ORF">PCANC_26281</name>
</gene>
<dbReference type="Proteomes" id="UP000235388">
    <property type="component" value="Unassembled WGS sequence"/>
</dbReference>
<comment type="caution">
    <text evidence="3">The sequence shown here is derived from an EMBL/GenBank/DDBJ whole genome shotgun (WGS) entry which is preliminary data.</text>
</comment>
<accession>A0A2N5UGJ0</accession>
<protein>
    <recommendedName>
        <fullName evidence="2">Tet-like 2OG-Fe(II) oxygenase domain-containing protein</fullName>
    </recommendedName>
</protein>
<evidence type="ECO:0000313" key="4">
    <source>
        <dbReference type="Proteomes" id="UP000235388"/>
    </source>
</evidence>
<organism evidence="3 4">
    <name type="scientific">Puccinia coronata f. sp. avenae</name>
    <dbReference type="NCBI Taxonomy" id="200324"/>
    <lineage>
        <taxon>Eukaryota</taxon>
        <taxon>Fungi</taxon>
        <taxon>Dikarya</taxon>
        <taxon>Basidiomycota</taxon>
        <taxon>Pucciniomycotina</taxon>
        <taxon>Pucciniomycetes</taxon>
        <taxon>Pucciniales</taxon>
        <taxon>Pucciniaceae</taxon>
        <taxon>Puccinia</taxon>
    </lineage>
</organism>
<feature type="domain" description="Tet-like 2OG-Fe(II) oxygenase" evidence="2">
    <location>
        <begin position="137"/>
        <end position="311"/>
    </location>
</feature>
<evidence type="ECO:0000313" key="3">
    <source>
        <dbReference type="EMBL" id="PLW36865.1"/>
    </source>
</evidence>
<dbReference type="AlphaFoldDB" id="A0A2N5UGJ0"/>
<reference evidence="3 4" key="1">
    <citation type="submission" date="2017-11" db="EMBL/GenBank/DDBJ databases">
        <title>De novo assembly and phasing of dikaryotic genomes from two isolates of Puccinia coronata f. sp. avenae, the causal agent of oat crown rust.</title>
        <authorList>
            <person name="Miller M.E."/>
            <person name="Zhang Y."/>
            <person name="Omidvar V."/>
            <person name="Sperschneider J."/>
            <person name="Schwessinger B."/>
            <person name="Raley C."/>
            <person name="Palmer J.M."/>
            <person name="Garnica D."/>
            <person name="Upadhyaya N."/>
            <person name="Rathjen J."/>
            <person name="Taylor J.M."/>
            <person name="Park R.F."/>
            <person name="Dodds P.N."/>
            <person name="Hirsch C.D."/>
            <person name="Kianian S.F."/>
            <person name="Figueroa M."/>
        </authorList>
    </citation>
    <scope>NUCLEOTIDE SEQUENCE [LARGE SCALE GENOMIC DNA]</scope>
    <source>
        <strain evidence="3">12NC29</strain>
    </source>
</reference>
<evidence type="ECO:0000259" key="2">
    <source>
        <dbReference type="Pfam" id="PF20515"/>
    </source>
</evidence>
<dbReference type="EMBL" id="PGCJ01000232">
    <property type="protein sequence ID" value="PLW36865.1"/>
    <property type="molecule type" value="Genomic_DNA"/>
</dbReference>